<keyword evidence="2" id="KW-1185">Reference proteome</keyword>
<name>A0ACC1IDZ5_9FUNG</name>
<organism evidence="1 2">
    <name type="scientific">Kickxella alabastrina</name>
    <dbReference type="NCBI Taxonomy" id="61397"/>
    <lineage>
        <taxon>Eukaryota</taxon>
        <taxon>Fungi</taxon>
        <taxon>Fungi incertae sedis</taxon>
        <taxon>Zoopagomycota</taxon>
        <taxon>Kickxellomycotina</taxon>
        <taxon>Kickxellomycetes</taxon>
        <taxon>Kickxellales</taxon>
        <taxon>Kickxellaceae</taxon>
        <taxon>Kickxella</taxon>
    </lineage>
</organism>
<dbReference type="Proteomes" id="UP001150581">
    <property type="component" value="Unassembled WGS sequence"/>
</dbReference>
<evidence type="ECO:0000313" key="2">
    <source>
        <dbReference type="Proteomes" id="UP001150581"/>
    </source>
</evidence>
<evidence type="ECO:0000313" key="1">
    <source>
        <dbReference type="EMBL" id="KAJ1893632.1"/>
    </source>
</evidence>
<protein>
    <submittedName>
        <fullName evidence="1">Uncharacterized protein</fullName>
    </submittedName>
</protein>
<accession>A0ACC1IDZ5</accession>
<reference evidence="1" key="1">
    <citation type="submission" date="2022-07" db="EMBL/GenBank/DDBJ databases">
        <title>Phylogenomic reconstructions and comparative analyses of Kickxellomycotina fungi.</title>
        <authorList>
            <person name="Reynolds N.K."/>
            <person name="Stajich J.E."/>
            <person name="Barry K."/>
            <person name="Grigoriev I.V."/>
            <person name="Crous P."/>
            <person name="Smith M.E."/>
        </authorList>
    </citation>
    <scope>NUCLEOTIDE SEQUENCE</scope>
    <source>
        <strain evidence="1">Benny 63K</strain>
    </source>
</reference>
<proteinExistence type="predicted"/>
<comment type="caution">
    <text evidence="1">The sequence shown here is derived from an EMBL/GenBank/DDBJ whole genome shotgun (WGS) entry which is preliminary data.</text>
</comment>
<feature type="non-terminal residue" evidence="1">
    <location>
        <position position="84"/>
    </location>
</feature>
<sequence length="84" mass="8445">MAASLPSSAANASANVSGHHSAAMHGRGRGYSGSSSRNPPTTALMRNGSASGSGNGNGQQMVPESPTISSNNSSPMCVWRRDGK</sequence>
<dbReference type="EMBL" id="JANBPG010000808">
    <property type="protein sequence ID" value="KAJ1893632.1"/>
    <property type="molecule type" value="Genomic_DNA"/>
</dbReference>
<gene>
    <name evidence="1" type="ORF">LPJ66_005642</name>
</gene>